<dbReference type="OrthoDB" id="2270193at2759"/>
<gene>
    <name evidence="2" type="ORF">CVT25_010188</name>
</gene>
<proteinExistence type="predicted"/>
<accession>A0A409XCW3</accession>
<dbReference type="Proteomes" id="UP000283269">
    <property type="component" value="Unassembled WGS sequence"/>
</dbReference>
<feature type="region of interest" description="Disordered" evidence="1">
    <location>
        <begin position="280"/>
        <end position="322"/>
    </location>
</feature>
<feature type="region of interest" description="Disordered" evidence="1">
    <location>
        <begin position="220"/>
        <end position="239"/>
    </location>
</feature>
<dbReference type="EMBL" id="NHYD01002055">
    <property type="protein sequence ID" value="PPQ88612.1"/>
    <property type="molecule type" value="Genomic_DNA"/>
</dbReference>
<name>A0A409XCW3_PSICY</name>
<dbReference type="AlphaFoldDB" id="A0A409XCW3"/>
<dbReference type="InParanoid" id="A0A409XCW3"/>
<organism evidence="2 3">
    <name type="scientific">Psilocybe cyanescens</name>
    <dbReference type="NCBI Taxonomy" id="93625"/>
    <lineage>
        <taxon>Eukaryota</taxon>
        <taxon>Fungi</taxon>
        <taxon>Dikarya</taxon>
        <taxon>Basidiomycota</taxon>
        <taxon>Agaricomycotina</taxon>
        <taxon>Agaricomycetes</taxon>
        <taxon>Agaricomycetidae</taxon>
        <taxon>Agaricales</taxon>
        <taxon>Agaricineae</taxon>
        <taxon>Strophariaceae</taxon>
        <taxon>Psilocybe</taxon>
    </lineage>
</organism>
<dbReference type="STRING" id="93625.A0A409XCW3"/>
<evidence type="ECO:0000256" key="1">
    <source>
        <dbReference type="SAM" id="MobiDB-lite"/>
    </source>
</evidence>
<feature type="compositionally biased region" description="Low complexity" evidence="1">
    <location>
        <begin position="312"/>
        <end position="322"/>
    </location>
</feature>
<comment type="caution">
    <text evidence="2">The sequence shown here is derived from an EMBL/GenBank/DDBJ whole genome shotgun (WGS) entry which is preliminary data.</text>
</comment>
<keyword evidence="3" id="KW-1185">Reference proteome</keyword>
<protein>
    <submittedName>
        <fullName evidence="2">Uncharacterized protein</fullName>
    </submittedName>
</protein>
<evidence type="ECO:0000313" key="3">
    <source>
        <dbReference type="Proteomes" id="UP000283269"/>
    </source>
</evidence>
<reference evidence="2 3" key="1">
    <citation type="journal article" date="2018" name="Evol. Lett.">
        <title>Horizontal gene cluster transfer increased hallucinogenic mushroom diversity.</title>
        <authorList>
            <person name="Reynolds H.T."/>
            <person name="Vijayakumar V."/>
            <person name="Gluck-Thaler E."/>
            <person name="Korotkin H.B."/>
            <person name="Matheny P.B."/>
            <person name="Slot J.C."/>
        </authorList>
    </citation>
    <scope>NUCLEOTIDE SEQUENCE [LARGE SCALE GENOMIC DNA]</scope>
    <source>
        <strain evidence="2 3">2631</strain>
    </source>
</reference>
<evidence type="ECO:0000313" key="2">
    <source>
        <dbReference type="EMBL" id="PPQ88612.1"/>
    </source>
</evidence>
<sequence>MDGPNPISPATIHVILDYLSPLTSPLPSHLVSRLLLQRHHFLNLTPDNVEEYLAWPSEERSHAVHLLQTSPFPAHDLPLPVHYLPDPENIQAHVRITPDLRLVFLWHKEHGWQYHNVALMPFPPNSYSSFNDSLLASSLDDFLPEQTVSLNTQEGDDDSYWNAYGQGDEVDHHSTSTSIADQNLNSEDAYWAQYSAVQGLSHSFKIFVEILTISPTLGSGDSTLPSPRPQPNKQLGSNNVLPERIIVASDEFQNNNTEVYNPLEPPAPASLARRLEALSTGSGIDSPPLFDNDRTSDSATTSSLDPVPALTSSSSTASPKQSSFDEFIVVDQDTNISKDAIDDATQDILRDNIKSLYRLWKLNRCNTTIEDDKEVFLATVRQALEQL</sequence>